<reference evidence="2 3" key="1">
    <citation type="submission" date="2019-03" db="EMBL/GenBank/DDBJ databases">
        <title>First draft genome of Liparis tanakae, snailfish: a comprehensive survey of snailfish specific genes.</title>
        <authorList>
            <person name="Kim W."/>
            <person name="Song I."/>
            <person name="Jeong J.-H."/>
            <person name="Kim D."/>
            <person name="Kim S."/>
            <person name="Ryu S."/>
            <person name="Song J.Y."/>
            <person name="Lee S.K."/>
        </authorList>
    </citation>
    <scope>NUCLEOTIDE SEQUENCE [LARGE SCALE GENOMIC DNA]</scope>
    <source>
        <tissue evidence="2">Muscle</tissue>
    </source>
</reference>
<sequence length="83" mass="8861">MVKESRSVPLPTHQSAGGGVEDELKRFPQGVLTVESLIPPGSPSRGETEEDARFFAACPTCCQHKRAGGGSSPMVLRPLISFH</sequence>
<evidence type="ECO:0000313" key="3">
    <source>
        <dbReference type="Proteomes" id="UP000314294"/>
    </source>
</evidence>
<dbReference type="AlphaFoldDB" id="A0A4Z2IWL3"/>
<keyword evidence="3" id="KW-1185">Reference proteome</keyword>
<comment type="caution">
    <text evidence="2">The sequence shown here is derived from an EMBL/GenBank/DDBJ whole genome shotgun (WGS) entry which is preliminary data.</text>
</comment>
<organism evidence="2 3">
    <name type="scientific">Liparis tanakae</name>
    <name type="common">Tanaka's snailfish</name>
    <dbReference type="NCBI Taxonomy" id="230148"/>
    <lineage>
        <taxon>Eukaryota</taxon>
        <taxon>Metazoa</taxon>
        <taxon>Chordata</taxon>
        <taxon>Craniata</taxon>
        <taxon>Vertebrata</taxon>
        <taxon>Euteleostomi</taxon>
        <taxon>Actinopterygii</taxon>
        <taxon>Neopterygii</taxon>
        <taxon>Teleostei</taxon>
        <taxon>Neoteleostei</taxon>
        <taxon>Acanthomorphata</taxon>
        <taxon>Eupercaria</taxon>
        <taxon>Perciformes</taxon>
        <taxon>Cottioidei</taxon>
        <taxon>Cottales</taxon>
        <taxon>Liparidae</taxon>
        <taxon>Liparis</taxon>
    </lineage>
</organism>
<accession>A0A4Z2IWL3</accession>
<name>A0A4Z2IWL3_9TELE</name>
<gene>
    <name evidence="2" type="ORF">EYF80_007386</name>
</gene>
<proteinExistence type="predicted"/>
<evidence type="ECO:0000313" key="2">
    <source>
        <dbReference type="EMBL" id="TNN82266.1"/>
    </source>
</evidence>
<protein>
    <submittedName>
        <fullName evidence="2">Uncharacterized protein</fullName>
    </submittedName>
</protein>
<feature type="region of interest" description="Disordered" evidence="1">
    <location>
        <begin position="1"/>
        <end position="23"/>
    </location>
</feature>
<dbReference type="Proteomes" id="UP000314294">
    <property type="component" value="Unassembled WGS sequence"/>
</dbReference>
<dbReference type="EMBL" id="SRLO01000040">
    <property type="protein sequence ID" value="TNN82266.1"/>
    <property type="molecule type" value="Genomic_DNA"/>
</dbReference>
<evidence type="ECO:0000256" key="1">
    <source>
        <dbReference type="SAM" id="MobiDB-lite"/>
    </source>
</evidence>